<dbReference type="PANTHER" id="PTHR44591">
    <property type="entry name" value="STRESS RESPONSE REGULATOR PROTEIN 1"/>
    <property type="match status" value="1"/>
</dbReference>
<dbReference type="InterPro" id="IPR050595">
    <property type="entry name" value="Bact_response_regulator"/>
</dbReference>
<dbReference type="Gene3D" id="3.40.50.2300">
    <property type="match status" value="1"/>
</dbReference>
<dbReference type="EMBL" id="PVLQ01000027">
    <property type="protein sequence ID" value="PRD65693.1"/>
    <property type="molecule type" value="Genomic_DNA"/>
</dbReference>
<reference evidence="4 5" key="1">
    <citation type="submission" date="2018-03" db="EMBL/GenBank/DDBJ databases">
        <title>Comparative genomics illustrates the genes involved in a hyperalkaliphilic mechanisms of Serpentinomonas isolated from highly-alkaline calcium-rich serpentinized springs.</title>
        <authorList>
            <person name="Suzuki S."/>
            <person name="Ishii S."/>
            <person name="Walworth N."/>
            <person name="Bird L."/>
            <person name="Kuenen J.G."/>
            <person name="Nealson K.H."/>
        </authorList>
    </citation>
    <scope>NUCLEOTIDE SEQUENCE [LARGE SCALE GENOMIC DNA]</scope>
    <source>
        <strain evidence="4 5">P1</strain>
    </source>
</reference>
<comment type="caution">
    <text evidence="4">The sequence shown here is derived from an EMBL/GenBank/DDBJ whole genome shotgun (WGS) entry which is preliminary data.</text>
</comment>
<dbReference type="SUPFAM" id="SSF52172">
    <property type="entry name" value="CheY-like"/>
    <property type="match status" value="1"/>
</dbReference>
<dbReference type="InterPro" id="IPR001789">
    <property type="entry name" value="Sig_transdc_resp-reg_receiver"/>
</dbReference>
<keyword evidence="5" id="KW-1185">Reference proteome</keyword>
<proteinExistence type="predicted"/>
<accession>A0A2S9K5G3</accession>
<evidence type="ECO:0000256" key="1">
    <source>
        <dbReference type="ARBA" id="ARBA00022553"/>
    </source>
</evidence>
<feature type="modified residue" description="4-aspartylphosphate" evidence="2">
    <location>
        <position position="53"/>
    </location>
</feature>
<sequence>MKKKILTIDDQGDIRRLIRMALEFEGHQVVEAMDAEQGLQVARSEKPDLILLDLHMPRVNGIEFFQRLSRDPQLSAIPVILLTGSNDPELRRQGQEAGARVFLTKPFNPMQLLDLIDDHAN</sequence>
<dbReference type="SMART" id="SM00448">
    <property type="entry name" value="REC"/>
    <property type="match status" value="1"/>
</dbReference>
<gene>
    <name evidence="4" type="ORF">C6P64_09010</name>
</gene>
<dbReference type="PROSITE" id="PS50110">
    <property type="entry name" value="RESPONSE_REGULATORY"/>
    <property type="match status" value="1"/>
</dbReference>
<evidence type="ECO:0000313" key="5">
    <source>
        <dbReference type="Proteomes" id="UP000238589"/>
    </source>
</evidence>
<evidence type="ECO:0000256" key="2">
    <source>
        <dbReference type="PROSITE-ProRule" id="PRU00169"/>
    </source>
</evidence>
<dbReference type="Proteomes" id="UP000238589">
    <property type="component" value="Unassembled WGS sequence"/>
</dbReference>
<keyword evidence="1 2" id="KW-0597">Phosphoprotein</keyword>
<protein>
    <submittedName>
        <fullName evidence="4">Two-component system response regulator</fullName>
    </submittedName>
</protein>
<dbReference type="PANTHER" id="PTHR44591:SF3">
    <property type="entry name" value="RESPONSE REGULATORY DOMAIN-CONTAINING PROTEIN"/>
    <property type="match status" value="1"/>
</dbReference>
<feature type="domain" description="Response regulatory" evidence="3">
    <location>
        <begin position="4"/>
        <end position="120"/>
    </location>
</feature>
<dbReference type="AlphaFoldDB" id="A0A2S9K5G3"/>
<organism evidence="4 5">
    <name type="scientific">Malikia granosa</name>
    <dbReference type="NCBI Taxonomy" id="263067"/>
    <lineage>
        <taxon>Bacteria</taxon>
        <taxon>Pseudomonadati</taxon>
        <taxon>Pseudomonadota</taxon>
        <taxon>Betaproteobacteria</taxon>
        <taxon>Burkholderiales</taxon>
        <taxon>Comamonadaceae</taxon>
        <taxon>Malikia</taxon>
    </lineage>
</organism>
<dbReference type="Pfam" id="PF00072">
    <property type="entry name" value="Response_reg"/>
    <property type="match status" value="1"/>
</dbReference>
<dbReference type="InterPro" id="IPR011006">
    <property type="entry name" value="CheY-like_superfamily"/>
</dbReference>
<name>A0A2S9K5G3_9BURK</name>
<dbReference type="OrthoDB" id="9800897at2"/>
<evidence type="ECO:0000259" key="3">
    <source>
        <dbReference type="PROSITE" id="PS50110"/>
    </source>
</evidence>
<dbReference type="RefSeq" id="WP_105748219.1">
    <property type="nucleotide sequence ID" value="NZ_PVLQ01000027.1"/>
</dbReference>
<evidence type="ECO:0000313" key="4">
    <source>
        <dbReference type="EMBL" id="PRD65693.1"/>
    </source>
</evidence>
<dbReference type="GO" id="GO:0000160">
    <property type="term" value="P:phosphorelay signal transduction system"/>
    <property type="evidence" value="ECO:0007669"/>
    <property type="project" value="InterPro"/>
</dbReference>